<keyword evidence="5" id="KW-1185">Reference proteome</keyword>
<dbReference type="Gene3D" id="3.40.50.300">
    <property type="entry name" value="P-loop containing nucleotide triphosphate hydrolases"/>
    <property type="match status" value="1"/>
</dbReference>
<dbReference type="SUPFAM" id="SSF52540">
    <property type="entry name" value="P-loop containing nucleoside triphosphate hydrolases"/>
    <property type="match status" value="1"/>
</dbReference>
<dbReference type="PANTHER" id="PTHR43514">
    <property type="entry name" value="ABC TRANSPORTER I FAMILY MEMBER 10"/>
    <property type="match status" value="1"/>
</dbReference>
<dbReference type="EMBL" id="BAABJZ010000086">
    <property type="protein sequence ID" value="GAA4891619.1"/>
    <property type="molecule type" value="Genomic_DNA"/>
</dbReference>
<comment type="caution">
    <text evidence="4">The sequence shown here is derived from an EMBL/GenBank/DDBJ whole genome shotgun (WGS) entry which is preliminary data.</text>
</comment>
<evidence type="ECO:0000256" key="2">
    <source>
        <dbReference type="ARBA" id="ARBA00022840"/>
    </source>
</evidence>
<name>A0ABP9F0T6_9GAMM</name>
<organism evidence="4 5">
    <name type="scientific">Ferrimonas pelagia</name>
    <dbReference type="NCBI Taxonomy" id="1177826"/>
    <lineage>
        <taxon>Bacteria</taxon>
        <taxon>Pseudomonadati</taxon>
        <taxon>Pseudomonadota</taxon>
        <taxon>Gammaproteobacteria</taxon>
        <taxon>Alteromonadales</taxon>
        <taxon>Ferrimonadaceae</taxon>
        <taxon>Ferrimonas</taxon>
    </lineage>
</organism>
<feature type="domain" description="ABC transporter" evidence="3">
    <location>
        <begin position="1"/>
        <end position="237"/>
    </location>
</feature>
<dbReference type="InterPro" id="IPR050334">
    <property type="entry name" value="Molybdenum_import_ModC"/>
</dbReference>
<evidence type="ECO:0000259" key="3">
    <source>
        <dbReference type="PROSITE" id="PS50893"/>
    </source>
</evidence>
<dbReference type="InterPro" id="IPR003439">
    <property type="entry name" value="ABC_transporter-like_ATP-bd"/>
</dbReference>
<protein>
    <recommendedName>
        <fullName evidence="3">ABC transporter domain-containing protein</fullName>
    </recommendedName>
</protein>
<dbReference type="PROSITE" id="PS50893">
    <property type="entry name" value="ABC_TRANSPORTER_2"/>
    <property type="match status" value="1"/>
</dbReference>
<evidence type="ECO:0000313" key="5">
    <source>
        <dbReference type="Proteomes" id="UP001499988"/>
    </source>
</evidence>
<evidence type="ECO:0000313" key="4">
    <source>
        <dbReference type="EMBL" id="GAA4891619.1"/>
    </source>
</evidence>
<gene>
    <name evidence="4" type="ORF">GCM10023333_26180</name>
</gene>
<dbReference type="SMART" id="SM00382">
    <property type="entry name" value="AAA"/>
    <property type="match status" value="1"/>
</dbReference>
<accession>A0ABP9F0T6</accession>
<dbReference type="PANTHER" id="PTHR43514:SF4">
    <property type="entry name" value="ABC TRANSPORTER I FAMILY MEMBER 10"/>
    <property type="match status" value="1"/>
</dbReference>
<dbReference type="PROSITE" id="PS00211">
    <property type="entry name" value="ABC_TRANSPORTER_1"/>
    <property type="match status" value="1"/>
</dbReference>
<dbReference type="Proteomes" id="UP001499988">
    <property type="component" value="Unassembled WGS sequence"/>
</dbReference>
<keyword evidence="1" id="KW-0547">Nucleotide-binding</keyword>
<sequence>MGLLVVAMRLELALAGKLGEFEFDLQLDQVMDGALGVFGPSGVGKTSLIRAIAGLERGLPGRIVLDGEVLQDTAAGIFVPIDKRRIGLVFQDSRLFPHLTVRQNLALALRQTRQPIFSIQELAHECCFSELLDQPAPSLSAGQRQRVAIARALIAAPRLLLLDEPLAALDMASRQHLLDFLQRVSARIPLLFISHSVAETLQLCDPIAVMTSGRIAQIGPGEAMAPSLPKRRGLGTVVAVDPASGQVTIQLDEFAPDLALAQVVGVVSEPSWLKGRE</sequence>
<dbReference type="InterPro" id="IPR017871">
    <property type="entry name" value="ABC_transporter-like_CS"/>
</dbReference>
<evidence type="ECO:0000256" key="1">
    <source>
        <dbReference type="ARBA" id="ARBA00022741"/>
    </source>
</evidence>
<proteinExistence type="predicted"/>
<dbReference type="InterPro" id="IPR027417">
    <property type="entry name" value="P-loop_NTPase"/>
</dbReference>
<dbReference type="RefSeq" id="WP_345335855.1">
    <property type="nucleotide sequence ID" value="NZ_BAABJZ010000086.1"/>
</dbReference>
<dbReference type="Pfam" id="PF00005">
    <property type="entry name" value="ABC_tran"/>
    <property type="match status" value="1"/>
</dbReference>
<dbReference type="InterPro" id="IPR003593">
    <property type="entry name" value="AAA+_ATPase"/>
</dbReference>
<keyword evidence="2" id="KW-0067">ATP-binding</keyword>
<reference evidence="5" key="1">
    <citation type="journal article" date="2019" name="Int. J. Syst. Evol. Microbiol.">
        <title>The Global Catalogue of Microorganisms (GCM) 10K type strain sequencing project: providing services to taxonomists for standard genome sequencing and annotation.</title>
        <authorList>
            <consortium name="The Broad Institute Genomics Platform"/>
            <consortium name="The Broad Institute Genome Sequencing Center for Infectious Disease"/>
            <person name="Wu L."/>
            <person name="Ma J."/>
        </authorList>
    </citation>
    <scope>NUCLEOTIDE SEQUENCE [LARGE SCALE GENOMIC DNA]</scope>
    <source>
        <strain evidence="5">JCM 18401</strain>
    </source>
</reference>